<dbReference type="InterPro" id="IPR015797">
    <property type="entry name" value="NUDIX_hydrolase-like_dom_sf"/>
</dbReference>
<evidence type="ECO:0000256" key="7">
    <source>
        <dbReference type="ARBA" id="ARBA00032272"/>
    </source>
</evidence>
<dbReference type="GO" id="GO:0019693">
    <property type="term" value="P:ribose phosphate metabolic process"/>
    <property type="evidence" value="ECO:0007669"/>
    <property type="project" value="TreeGrafter"/>
</dbReference>
<feature type="domain" description="Nudix hydrolase" evidence="8">
    <location>
        <begin position="59"/>
        <end position="198"/>
    </location>
</feature>
<dbReference type="Pfam" id="PF00293">
    <property type="entry name" value="NUDIX"/>
    <property type="match status" value="1"/>
</dbReference>
<dbReference type="PANTHER" id="PTHR11839">
    <property type="entry name" value="UDP/ADP-SUGAR PYROPHOSPHATASE"/>
    <property type="match status" value="1"/>
</dbReference>
<comment type="cofactor">
    <cofactor evidence="2">
        <name>Mg(2+)</name>
        <dbReference type="ChEBI" id="CHEBI:18420"/>
    </cofactor>
</comment>
<evidence type="ECO:0000256" key="6">
    <source>
        <dbReference type="ARBA" id="ARBA00032162"/>
    </source>
</evidence>
<name>A0A7W7YJY8_9BACT</name>
<evidence type="ECO:0000256" key="5">
    <source>
        <dbReference type="ARBA" id="ARBA00022801"/>
    </source>
</evidence>
<evidence type="ECO:0000313" key="9">
    <source>
        <dbReference type="EMBL" id="MBB5037499.1"/>
    </source>
</evidence>
<dbReference type="GO" id="GO:0016787">
    <property type="term" value="F:hydrolase activity"/>
    <property type="evidence" value="ECO:0007669"/>
    <property type="project" value="UniProtKB-KW"/>
</dbReference>
<evidence type="ECO:0000256" key="1">
    <source>
        <dbReference type="ARBA" id="ARBA00000847"/>
    </source>
</evidence>
<protein>
    <recommendedName>
        <fullName evidence="4">GDP-mannose pyrophosphatase</fullName>
    </recommendedName>
    <alternativeName>
        <fullName evidence="6">GDP-mannose hydrolase</fullName>
    </alternativeName>
    <alternativeName>
        <fullName evidence="7">GDPMK</fullName>
    </alternativeName>
</protein>
<dbReference type="CDD" id="cd03424">
    <property type="entry name" value="NUDIX_ADPRase_Nudt5_UGPPase_Nudt14"/>
    <property type="match status" value="1"/>
</dbReference>
<evidence type="ECO:0000256" key="2">
    <source>
        <dbReference type="ARBA" id="ARBA00001946"/>
    </source>
</evidence>
<organism evidence="9 10">
    <name type="scientific">Prosthecobacter dejongeii</name>
    <dbReference type="NCBI Taxonomy" id="48465"/>
    <lineage>
        <taxon>Bacteria</taxon>
        <taxon>Pseudomonadati</taxon>
        <taxon>Verrucomicrobiota</taxon>
        <taxon>Verrucomicrobiia</taxon>
        <taxon>Verrucomicrobiales</taxon>
        <taxon>Verrucomicrobiaceae</taxon>
        <taxon>Prosthecobacter</taxon>
    </lineage>
</organism>
<comment type="catalytic activity">
    <reaction evidence="1">
        <text>GDP-alpha-D-mannose + H2O = alpha-D-mannose 1-phosphate + GMP + 2 H(+)</text>
        <dbReference type="Rhea" id="RHEA:27978"/>
        <dbReference type="ChEBI" id="CHEBI:15377"/>
        <dbReference type="ChEBI" id="CHEBI:15378"/>
        <dbReference type="ChEBI" id="CHEBI:57527"/>
        <dbReference type="ChEBI" id="CHEBI:58115"/>
        <dbReference type="ChEBI" id="CHEBI:58409"/>
    </reaction>
</comment>
<dbReference type="SUPFAM" id="SSF55811">
    <property type="entry name" value="Nudix"/>
    <property type="match status" value="1"/>
</dbReference>
<dbReference type="PANTHER" id="PTHR11839:SF18">
    <property type="entry name" value="NUDIX HYDROLASE DOMAIN-CONTAINING PROTEIN"/>
    <property type="match status" value="1"/>
</dbReference>
<evidence type="ECO:0000313" key="10">
    <source>
        <dbReference type="Proteomes" id="UP000534294"/>
    </source>
</evidence>
<dbReference type="RefSeq" id="WP_184207469.1">
    <property type="nucleotide sequence ID" value="NZ_JACHIF010000003.1"/>
</dbReference>
<evidence type="ECO:0000256" key="3">
    <source>
        <dbReference type="ARBA" id="ARBA00007275"/>
    </source>
</evidence>
<sequence length="208" mass="22988">MSTATIPAPSFPLFKVEDRDGWQKVSSTRLFDNPHISVDRVECLTPHRHEKPVPWLVVQRKAAVALAPMTADGLFVLISQERVPVQQTLWEFPAGQIDVPVADITPDIVVNTALRELHEETGYALEAGGTLEPLGWFLPSQGFTDEHVYLFQAKPVCVVSRPEPDGSEHISDVRLVSAEELRRMIAANEITNALTLALFARMAAKGTI</sequence>
<keyword evidence="10" id="KW-1185">Reference proteome</keyword>
<comment type="similarity">
    <text evidence="3">Belongs to the Nudix hydrolase family. NudK subfamily.</text>
</comment>
<dbReference type="EMBL" id="JACHIF010000003">
    <property type="protein sequence ID" value="MBB5037499.1"/>
    <property type="molecule type" value="Genomic_DNA"/>
</dbReference>
<keyword evidence="5" id="KW-0378">Hydrolase</keyword>
<dbReference type="GO" id="GO:0005829">
    <property type="term" value="C:cytosol"/>
    <property type="evidence" value="ECO:0007669"/>
    <property type="project" value="TreeGrafter"/>
</dbReference>
<accession>A0A7W7YJY8</accession>
<evidence type="ECO:0000256" key="4">
    <source>
        <dbReference type="ARBA" id="ARBA00016377"/>
    </source>
</evidence>
<dbReference type="InterPro" id="IPR000086">
    <property type="entry name" value="NUDIX_hydrolase_dom"/>
</dbReference>
<dbReference type="AlphaFoldDB" id="A0A7W7YJY8"/>
<evidence type="ECO:0000259" key="8">
    <source>
        <dbReference type="PROSITE" id="PS51462"/>
    </source>
</evidence>
<reference evidence="9 10" key="1">
    <citation type="submission" date="2020-08" db="EMBL/GenBank/DDBJ databases">
        <title>Genomic Encyclopedia of Type Strains, Phase IV (KMG-IV): sequencing the most valuable type-strain genomes for metagenomic binning, comparative biology and taxonomic classification.</title>
        <authorList>
            <person name="Goeker M."/>
        </authorList>
    </citation>
    <scope>NUCLEOTIDE SEQUENCE [LARGE SCALE GENOMIC DNA]</scope>
    <source>
        <strain evidence="9 10">DSM 12251</strain>
    </source>
</reference>
<proteinExistence type="inferred from homology"/>
<comment type="caution">
    <text evidence="9">The sequence shown here is derived from an EMBL/GenBank/DDBJ whole genome shotgun (WGS) entry which is preliminary data.</text>
</comment>
<dbReference type="Gene3D" id="3.90.79.10">
    <property type="entry name" value="Nucleoside Triphosphate Pyrophosphohydrolase"/>
    <property type="match status" value="1"/>
</dbReference>
<dbReference type="PROSITE" id="PS51462">
    <property type="entry name" value="NUDIX"/>
    <property type="match status" value="1"/>
</dbReference>
<gene>
    <name evidence="9" type="ORF">HNQ64_001748</name>
</gene>
<dbReference type="Proteomes" id="UP000534294">
    <property type="component" value="Unassembled WGS sequence"/>
</dbReference>
<dbReference type="GO" id="GO:0006753">
    <property type="term" value="P:nucleoside phosphate metabolic process"/>
    <property type="evidence" value="ECO:0007669"/>
    <property type="project" value="TreeGrafter"/>
</dbReference>